<dbReference type="PANTHER" id="PTHR15811:SF5">
    <property type="entry name" value="MTH938 DOMAIN-CONTAINING PROTEIN"/>
    <property type="match status" value="1"/>
</dbReference>
<dbReference type="SUPFAM" id="SSF64076">
    <property type="entry name" value="MTH938-like"/>
    <property type="match status" value="1"/>
</dbReference>
<gene>
    <name evidence="3" type="ORF">EIW28_08040</name>
</gene>
<evidence type="ECO:0000313" key="3">
    <source>
        <dbReference type="EMBL" id="RRS00502.1"/>
    </source>
</evidence>
<dbReference type="FunFam" id="3.40.1230.10:FF:000001">
    <property type="entry name" value="Adipogenesis-associated, Mth938 domain-containing"/>
    <property type="match status" value="1"/>
</dbReference>
<reference evidence="3 4" key="1">
    <citation type="submission" date="2018-12" db="EMBL/GenBank/DDBJ databases">
        <title>Glycomyces sp. YIM 121974 draft genome.</title>
        <authorList>
            <person name="Li Q."/>
        </authorList>
    </citation>
    <scope>NUCLEOTIDE SEQUENCE [LARGE SCALE GENOMIC DNA]</scope>
    <source>
        <strain evidence="3 4">YIM 121974</strain>
    </source>
</reference>
<dbReference type="Proteomes" id="UP000277256">
    <property type="component" value="Unassembled WGS sequence"/>
</dbReference>
<accession>A0A426V0W9</accession>
<dbReference type="AlphaFoldDB" id="A0A426V0W9"/>
<keyword evidence="4" id="KW-1185">Reference proteome</keyword>
<name>A0A426V0W9_9ACTN</name>
<comment type="subcellular location">
    <subcellularLocation>
        <location evidence="1">Cytoplasm</location>
    </subcellularLocation>
</comment>
<evidence type="ECO:0000256" key="2">
    <source>
        <dbReference type="ARBA" id="ARBA00022490"/>
    </source>
</evidence>
<dbReference type="InterPro" id="IPR007523">
    <property type="entry name" value="NDUFAF3/AAMDC"/>
</dbReference>
<evidence type="ECO:0008006" key="5">
    <source>
        <dbReference type="Google" id="ProtNLM"/>
    </source>
</evidence>
<keyword evidence="2" id="KW-0963">Cytoplasm</keyword>
<dbReference type="GO" id="GO:0005737">
    <property type="term" value="C:cytoplasm"/>
    <property type="evidence" value="ECO:0007669"/>
    <property type="project" value="UniProtKB-SubCell"/>
</dbReference>
<protein>
    <recommendedName>
        <fullName evidence="5">Mth938-like domain-containing protein</fullName>
    </recommendedName>
</protein>
<evidence type="ECO:0000313" key="4">
    <source>
        <dbReference type="Proteomes" id="UP000277256"/>
    </source>
</evidence>
<dbReference type="RefSeq" id="WP_125247181.1">
    <property type="nucleotide sequence ID" value="NZ_RSEB01000002.1"/>
</dbReference>
<proteinExistence type="predicted"/>
<dbReference type="InterPro" id="IPR036748">
    <property type="entry name" value="MTH938-like_sf"/>
</dbReference>
<dbReference type="Gene3D" id="3.40.1230.10">
    <property type="entry name" value="MTH938-like"/>
    <property type="match status" value="1"/>
</dbReference>
<evidence type="ECO:0000256" key="1">
    <source>
        <dbReference type="ARBA" id="ARBA00004496"/>
    </source>
</evidence>
<organism evidence="3 4">
    <name type="scientific">Glycomyces terrestris</name>
    <dbReference type="NCBI Taxonomy" id="2493553"/>
    <lineage>
        <taxon>Bacteria</taxon>
        <taxon>Bacillati</taxon>
        <taxon>Actinomycetota</taxon>
        <taxon>Actinomycetes</taxon>
        <taxon>Glycomycetales</taxon>
        <taxon>Glycomycetaceae</taxon>
        <taxon>Glycomyces</taxon>
    </lineage>
</organism>
<dbReference type="EMBL" id="RSEB01000002">
    <property type="protein sequence ID" value="RRS00502.1"/>
    <property type="molecule type" value="Genomic_DNA"/>
</dbReference>
<dbReference type="Pfam" id="PF04430">
    <property type="entry name" value="DUF498"/>
    <property type="match status" value="1"/>
</dbReference>
<sequence>MSDAAHDDTASPKILSVAWGRMEVDGLGTGKDFMLHPGGGRPWDWRESGTEHSPGIQPADVQYLIDNGAESIVLSLGMERRLEVDPATVALLERLGVPYRTAETREAVELYNADPGRVGGLFHSTC</sequence>
<comment type="caution">
    <text evidence="3">The sequence shown here is derived from an EMBL/GenBank/DDBJ whole genome shotgun (WGS) entry which is preliminary data.</text>
</comment>
<dbReference type="OrthoDB" id="1493668at2"/>
<dbReference type="PANTHER" id="PTHR15811">
    <property type="entry name" value="MTH938 DOMAIN-CONTAINING PROTEIN"/>
    <property type="match status" value="1"/>
</dbReference>